<keyword evidence="3" id="KW-1185">Reference proteome</keyword>
<feature type="compositionally biased region" description="Polar residues" evidence="1">
    <location>
        <begin position="107"/>
        <end position="117"/>
    </location>
</feature>
<accession>A0A0D2GV72</accession>
<gene>
    <name evidence="2" type="ORF">Z518_08122</name>
</gene>
<dbReference type="AlphaFoldDB" id="A0A0D2GV72"/>
<dbReference type="EMBL" id="KN847480">
    <property type="protein sequence ID" value="KIX02183.1"/>
    <property type="molecule type" value="Genomic_DNA"/>
</dbReference>
<feature type="compositionally biased region" description="Polar residues" evidence="1">
    <location>
        <begin position="127"/>
        <end position="157"/>
    </location>
</feature>
<proteinExistence type="predicted"/>
<sequence length="225" mass="25227">MPQYILFSLPKADVSREVLEADLSYYLGRDAKIVDSHKGDRYVIEASQHPPRSMLPSLRDDTLKWRGSDDYRRQLRYLDSRIHQERKRACRGNTEPRQQLTRYESYGSTTANGSTYCTPPIAVPQRPTMSKRNSSTSGSVMDSVQGSPVSTFGSPAWQSSHSYSYATQYSTQSRRPSDAMGPLDSGMRSRAMSVSSDTSEFGINGGYGWALDEEPRPSISMSGRR</sequence>
<evidence type="ECO:0000313" key="3">
    <source>
        <dbReference type="Proteomes" id="UP000053617"/>
    </source>
</evidence>
<dbReference type="HOGENOM" id="CLU_1170651_0_0_1"/>
<feature type="region of interest" description="Disordered" evidence="1">
    <location>
        <begin position="107"/>
        <end position="225"/>
    </location>
</feature>
<dbReference type="RefSeq" id="XP_013269319.1">
    <property type="nucleotide sequence ID" value="XM_013413865.1"/>
</dbReference>
<evidence type="ECO:0000256" key="1">
    <source>
        <dbReference type="SAM" id="MobiDB-lite"/>
    </source>
</evidence>
<dbReference type="GeneID" id="25296193"/>
<evidence type="ECO:0000313" key="2">
    <source>
        <dbReference type="EMBL" id="KIX02183.1"/>
    </source>
</evidence>
<feature type="compositionally biased region" description="Low complexity" evidence="1">
    <location>
        <begin position="158"/>
        <end position="173"/>
    </location>
</feature>
<feature type="compositionally biased region" description="Polar residues" evidence="1">
    <location>
        <begin position="192"/>
        <end position="201"/>
    </location>
</feature>
<protein>
    <submittedName>
        <fullName evidence="2">Uncharacterized protein</fullName>
    </submittedName>
</protein>
<reference evidence="2 3" key="1">
    <citation type="submission" date="2015-01" db="EMBL/GenBank/DDBJ databases">
        <title>The Genome Sequence of Rhinocladiella mackenzie CBS 650.93.</title>
        <authorList>
            <consortium name="The Broad Institute Genomics Platform"/>
            <person name="Cuomo C."/>
            <person name="de Hoog S."/>
            <person name="Gorbushina A."/>
            <person name="Stielow B."/>
            <person name="Teixiera M."/>
            <person name="Abouelleil A."/>
            <person name="Chapman S.B."/>
            <person name="Priest M."/>
            <person name="Young S.K."/>
            <person name="Wortman J."/>
            <person name="Nusbaum C."/>
            <person name="Birren B."/>
        </authorList>
    </citation>
    <scope>NUCLEOTIDE SEQUENCE [LARGE SCALE GENOMIC DNA]</scope>
    <source>
        <strain evidence="2 3">CBS 650.93</strain>
    </source>
</reference>
<name>A0A0D2GV72_9EURO</name>
<organism evidence="2 3">
    <name type="scientific">Rhinocladiella mackenziei CBS 650.93</name>
    <dbReference type="NCBI Taxonomy" id="1442369"/>
    <lineage>
        <taxon>Eukaryota</taxon>
        <taxon>Fungi</taxon>
        <taxon>Dikarya</taxon>
        <taxon>Ascomycota</taxon>
        <taxon>Pezizomycotina</taxon>
        <taxon>Eurotiomycetes</taxon>
        <taxon>Chaetothyriomycetidae</taxon>
        <taxon>Chaetothyriales</taxon>
        <taxon>Herpotrichiellaceae</taxon>
        <taxon>Rhinocladiella</taxon>
    </lineage>
</organism>
<dbReference type="OrthoDB" id="4146887at2759"/>
<dbReference type="VEuPathDB" id="FungiDB:Z518_08122"/>
<dbReference type="Proteomes" id="UP000053617">
    <property type="component" value="Unassembled WGS sequence"/>
</dbReference>